<name>A0A174Z1L9_9FIRM</name>
<dbReference type="EMBL" id="QSIS01000003">
    <property type="protein sequence ID" value="RHD10103.1"/>
    <property type="molecule type" value="Genomic_DNA"/>
</dbReference>
<evidence type="ECO:0000313" key="3">
    <source>
        <dbReference type="EMBL" id="MSC56362.1"/>
    </source>
</evidence>
<dbReference type="Proteomes" id="UP000285844">
    <property type="component" value="Unassembled WGS sequence"/>
</dbReference>
<reference evidence="7 8" key="1">
    <citation type="submission" date="2015-09" db="EMBL/GenBank/DDBJ databases">
        <authorList>
            <consortium name="Pathogen Informatics"/>
        </authorList>
    </citation>
    <scope>NUCLEOTIDE SEQUENCE [LARGE SCALE GENOMIC DNA]</scope>
    <source>
        <strain evidence="1 7">2789STDY5834875</strain>
        <strain evidence="2 8">2789STDY5834878</strain>
    </source>
</reference>
<evidence type="ECO:0000313" key="2">
    <source>
        <dbReference type="EMBL" id="CUQ81325.1"/>
    </source>
</evidence>
<dbReference type="EMBL" id="CZBV01000002">
    <property type="protein sequence ID" value="CUQ81325.1"/>
    <property type="molecule type" value="Genomic_DNA"/>
</dbReference>
<organism evidence="2 8">
    <name type="scientific">Lachnospira eligens</name>
    <dbReference type="NCBI Taxonomy" id="39485"/>
    <lineage>
        <taxon>Bacteria</taxon>
        <taxon>Bacillati</taxon>
        <taxon>Bacillota</taxon>
        <taxon>Clostridia</taxon>
        <taxon>Lachnospirales</taxon>
        <taxon>Lachnospiraceae</taxon>
        <taxon>Lachnospira</taxon>
    </lineage>
</organism>
<dbReference type="AlphaFoldDB" id="A0A174Z1L9"/>
<reference evidence="3 12" key="3">
    <citation type="journal article" date="2019" name="Nat. Med.">
        <title>A library of human gut bacterial isolates paired with longitudinal multiomics data enables mechanistic microbiome research.</title>
        <authorList>
            <person name="Poyet M."/>
            <person name="Groussin M."/>
            <person name="Gibbons S.M."/>
            <person name="Avila-Pacheco J."/>
            <person name="Jiang X."/>
            <person name="Kearney S.M."/>
            <person name="Perrotta A.R."/>
            <person name="Berdy B."/>
            <person name="Zhao S."/>
            <person name="Lieberman T.D."/>
            <person name="Swanson P.K."/>
            <person name="Smith M."/>
            <person name="Roesemann S."/>
            <person name="Alexander J.E."/>
            <person name="Rich S.A."/>
            <person name="Livny J."/>
            <person name="Vlamakis H."/>
            <person name="Clish C."/>
            <person name="Bullock K."/>
            <person name="Deik A."/>
            <person name="Scott J."/>
            <person name="Pierce K.A."/>
            <person name="Xavier R.J."/>
            <person name="Alm E.J."/>
        </authorList>
    </citation>
    <scope>NUCLEOTIDE SEQUENCE [LARGE SCALE GENOMIC DNA]</scope>
    <source>
        <strain evidence="3 12">BIOML-A1</strain>
    </source>
</reference>
<dbReference type="Proteomes" id="UP000095780">
    <property type="component" value="Unassembled WGS sequence"/>
</dbReference>
<evidence type="ECO:0000313" key="12">
    <source>
        <dbReference type="Proteomes" id="UP000481964"/>
    </source>
</evidence>
<reference evidence="9 10" key="2">
    <citation type="submission" date="2018-08" db="EMBL/GenBank/DDBJ databases">
        <title>A genome reference for cultivated species of the human gut microbiota.</title>
        <authorList>
            <person name="Zou Y."/>
            <person name="Xue W."/>
            <person name="Luo G."/>
        </authorList>
    </citation>
    <scope>NUCLEOTIDE SEQUENCE [LARGE SCALE GENOMIC DNA]</scope>
    <source>
        <strain evidence="6 10">AF36-7BH</strain>
        <strain evidence="5 9">AM32-2AC</strain>
        <strain evidence="4 11">AM37-3BH</strain>
    </source>
</reference>
<dbReference type="Proteomes" id="UP000284794">
    <property type="component" value="Unassembled WGS sequence"/>
</dbReference>
<dbReference type="Proteomes" id="UP000285201">
    <property type="component" value="Unassembled WGS sequence"/>
</dbReference>
<sequence length="117" mass="13951">MLVFNLFGKKDTECIRFERYFLSMGNCLEDFWSIMRKDMNGFSREEEEAFIGEYKNVLIVMSESYMTDINVLYYMDILRSLKEKGHINIVAMIQNGTVIPERYRWITGPEVSRIAFY</sequence>
<dbReference type="RefSeq" id="WP_055215631.1">
    <property type="nucleotide sequence ID" value="NZ_CABIXW010000002.1"/>
</dbReference>
<dbReference type="Proteomes" id="UP000095621">
    <property type="component" value="Unassembled WGS sequence"/>
</dbReference>
<evidence type="ECO:0000313" key="8">
    <source>
        <dbReference type="Proteomes" id="UP000095780"/>
    </source>
</evidence>
<dbReference type="EMBL" id="QROY01000001">
    <property type="protein sequence ID" value="RHL72529.1"/>
    <property type="molecule type" value="Genomic_DNA"/>
</dbReference>
<evidence type="ECO:0000313" key="4">
    <source>
        <dbReference type="EMBL" id="RHC14348.1"/>
    </source>
</evidence>
<evidence type="ECO:0000313" key="9">
    <source>
        <dbReference type="Proteomes" id="UP000284794"/>
    </source>
</evidence>
<evidence type="ECO:0000313" key="5">
    <source>
        <dbReference type="EMBL" id="RHD10103.1"/>
    </source>
</evidence>
<evidence type="ECO:0000313" key="6">
    <source>
        <dbReference type="EMBL" id="RHL72529.1"/>
    </source>
</evidence>
<dbReference type="EMBL" id="WKRD01000002">
    <property type="protein sequence ID" value="MSC56362.1"/>
    <property type="molecule type" value="Genomic_DNA"/>
</dbReference>
<gene>
    <name evidence="6" type="ORF">DW007_01330</name>
    <name evidence="5" type="ORF">DW811_03390</name>
    <name evidence="4" type="ORF">DW858_04730</name>
    <name evidence="1" type="ORF">ERS852490_01483</name>
    <name evidence="2" type="ORF">ERS852492_00712</name>
    <name evidence="3" type="ORF">GKE48_02680</name>
</gene>
<evidence type="ECO:0000313" key="7">
    <source>
        <dbReference type="Proteomes" id="UP000095621"/>
    </source>
</evidence>
<evidence type="ECO:0000313" key="11">
    <source>
        <dbReference type="Proteomes" id="UP000285844"/>
    </source>
</evidence>
<dbReference type="EMBL" id="QSHM01000003">
    <property type="protein sequence ID" value="RHC14348.1"/>
    <property type="molecule type" value="Genomic_DNA"/>
</dbReference>
<evidence type="ECO:0000313" key="1">
    <source>
        <dbReference type="EMBL" id="CUQ77283.1"/>
    </source>
</evidence>
<protein>
    <submittedName>
        <fullName evidence="2">Uncharacterized protein</fullName>
    </submittedName>
</protein>
<proteinExistence type="predicted"/>
<accession>A0A174Z1L9</accession>
<dbReference type="Proteomes" id="UP000481964">
    <property type="component" value="Unassembled WGS sequence"/>
</dbReference>
<evidence type="ECO:0000313" key="10">
    <source>
        <dbReference type="Proteomes" id="UP000285201"/>
    </source>
</evidence>
<dbReference type="EMBL" id="CZBU01000003">
    <property type="protein sequence ID" value="CUQ77283.1"/>
    <property type="molecule type" value="Genomic_DNA"/>
</dbReference>